<accession>A0A0Q0E0E8</accession>
<protein>
    <submittedName>
        <fullName evidence="1">Uncharacterized protein</fullName>
    </submittedName>
</protein>
<dbReference type="Proteomes" id="UP000050317">
    <property type="component" value="Unassembled WGS sequence"/>
</dbReference>
<reference evidence="1 2" key="1">
    <citation type="submission" date="2015-09" db="EMBL/GenBank/DDBJ databases">
        <title>Genome announcement of multiple Pseudomonas syringae strains.</title>
        <authorList>
            <person name="Thakur S."/>
            <person name="Wang P.W."/>
            <person name="Gong Y."/>
            <person name="Weir B.S."/>
            <person name="Guttman D.S."/>
        </authorList>
    </citation>
    <scope>NUCLEOTIDE SEQUENCE [LARGE SCALE GENOMIC DNA]</scope>
    <source>
        <strain evidence="1 2">ICMP3963</strain>
    </source>
</reference>
<evidence type="ECO:0000313" key="2">
    <source>
        <dbReference type="Proteomes" id="UP000050317"/>
    </source>
</evidence>
<sequence>MPGVRLQRHLPTVVIVCCNAGLRPLVAGECSNRSRCRTRRKQRGKRHARLPLQRGFFVIGFAPSKISNLATVPTKIGDKRSGPVVMRPTRMVCVSYTNYTHFIHRPCVAIHVQNALSCSPTARDTLHVGFPAKNPAQLNRETQALFLRLRG</sequence>
<name>A0A0Q0E0E8_9PSED</name>
<gene>
    <name evidence="1" type="ORF">ALO40_102263</name>
</gene>
<organism evidence="1 2">
    <name type="scientific">Pseudomonas syringae pv. viburni</name>
    <dbReference type="NCBI Taxonomy" id="251703"/>
    <lineage>
        <taxon>Bacteria</taxon>
        <taxon>Pseudomonadati</taxon>
        <taxon>Pseudomonadota</taxon>
        <taxon>Gammaproteobacteria</taxon>
        <taxon>Pseudomonadales</taxon>
        <taxon>Pseudomonadaceae</taxon>
        <taxon>Pseudomonas</taxon>
    </lineage>
</organism>
<evidence type="ECO:0000313" key="1">
    <source>
        <dbReference type="EMBL" id="KPZ14336.1"/>
    </source>
</evidence>
<dbReference type="AlphaFoldDB" id="A0A0Q0E0E8"/>
<comment type="caution">
    <text evidence="1">The sequence shown here is derived from an EMBL/GenBank/DDBJ whole genome shotgun (WGS) entry which is preliminary data.</text>
</comment>
<dbReference type="PATRIC" id="fig|251703.9.peg.1537"/>
<dbReference type="EMBL" id="LJRR01000265">
    <property type="protein sequence ID" value="KPZ14336.1"/>
    <property type="molecule type" value="Genomic_DNA"/>
</dbReference>
<proteinExistence type="predicted"/>